<evidence type="ECO:0000313" key="2">
    <source>
        <dbReference type="Proteomes" id="UP001178461"/>
    </source>
</evidence>
<reference evidence="1" key="1">
    <citation type="submission" date="2022-12" db="EMBL/GenBank/DDBJ databases">
        <authorList>
            <person name="Alioto T."/>
            <person name="Alioto T."/>
            <person name="Gomez Garrido J."/>
        </authorList>
    </citation>
    <scope>NUCLEOTIDE SEQUENCE</scope>
</reference>
<keyword evidence="2" id="KW-1185">Reference proteome</keyword>
<gene>
    <name evidence="1" type="ORF">PODLI_1B024573</name>
</gene>
<evidence type="ECO:0000313" key="1">
    <source>
        <dbReference type="EMBL" id="CAI5774609.1"/>
    </source>
</evidence>
<dbReference type="EMBL" id="OX395130">
    <property type="protein sequence ID" value="CAI5774609.1"/>
    <property type="molecule type" value="Genomic_DNA"/>
</dbReference>
<sequence length="103" mass="11296">MVEKSLQTAMYFLLVNWSSFLYRNHAVIFMHPGPVANHADGCLIIFRKASRVPGVSCTAFVLLCLPHATLHGKLSDTTRVPDGLEVQPGKALSAMQAGRTHLH</sequence>
<name>A0AA35P4G2_9SAUR</name>
<protein>
    <submittedName>
        <fullName evidence="1">Uncharacterized protein</fullName>
    </submittedName>
</protein>
<dbReference type="Proteomes" id="UP001178461">
    <property type="component" value="Chromosome 5"/>
</dbReference>
<organism evidence="1 2">
    <name type="scientific">Podarcis lilfordi</name>
    <name type="common">Lilford's wall lizard</name>
    <dbReference type="NCBI Taxonomy" id="74358"/>
    <lineage>
        <taxon>Eukaryota</taxon>
        <taxon>Metazoa</taxon>
        <taxon>Chordata</taxon>
        <taxon>Craniata</taxon>
        <taxon>Vertebrata</taxon>
        <taxon>Euteleostomi</taxon>
        <taxon>Lepidosauria</taxon>
        <taxon>Squamata</taxon>
        <taxon>Bifurcata</taxon>
        <taxon>Unidentata</taxon>
        <taxon>Episquamata</taxon>
        <taxon>Laterata</taxon>
        <taxon>Lacertibaenia</taxon>
        <taxon>Lacertidae</taxon>
        <taxon>Podarcis</taxon>
    </lineage>
</organism>
<dbReference type="AlphaFoldDB" id="A0AA35P4G2"/>
<proteinExistence type="predicted"/>
<accession>A0AA35P4G2</accession>